<keyword evidence="2" id="KW-1185">Reference proteome</keyword>
<name>A0A1V8STK2_9PEZI</name>
<organism evidence="1 2">
    <name type="scientific">Cryoendolithus antarcticus</name>
    <dbReference type="NCBI Taxonomy" id="1507870"/>
    <lineage>
        <taxon>Eukaryota</taxon>
        <taxon>Fungi</taxon>
        <taxon>Dikarya</taxon>
        <taxon>Ascomycota</taxon>
        <taxon>Pezizomycotina</taxon>
        <taxon>Dothideomycetes</taxon>
        <taxon>Dothideomycetidae</taxon>
        <taxon>Cladosporiales</taxon>
        <taxon>Cladosporiaceae</taxon>
        <taxon>Cryoendolithus</taxon>
    </lineage>
</organism>
<comment type="caution">
    <text evidence="1">The sequence shown here is derived from an EMBL/GenBank/DDBJ whole genome shotgun (WGS) entry which is preliminary data.</text>
</comment>
<proteinExistence type="predicted"/>
<accession>A0A1V8STK2</accession>
<gene>
    <name evidence="1" type="ORF">B0A48_11766</name>
</gene>
<dbReference type="EMBL" id="NAJO01000028">
    <property type="protein sequence ID" value="OQO02212.1"/>
    <property type="molecule type" value="Genomic_DNA"/>
</dbReference>
<evidence type="ECO:0000313" key="2">
    <source>
        <dbReference type="Proteomes" id="UP000192596"/>
    </source>
</evidence>
<protein>
    <submittedName>
        <fullName evidence="1">Uncharacterized protein</fullName>
    </submittedName>
</protein>
<sequence length="118" mass="13415">MQYLDLLRDCINVFDLKTLPDNVVDKVCDGRDFRDEDDRLNQSTELFWSIDKDQQKRERKKAKNNDKVEHGLGTVLIDLTAVEVTDSTATDDEEGEDVALGFGESSEIRVVRVPVDTP</sequence>
<dbReference type="InParanoid" id="A0A1V8STK2"/>
<dbReference type="AlphaFoldDB" id="A0A1V8STK2"/>
<dbReference type="Proteomes" id="UP000192596">
    <property type="component" value="Unassembled WGS sequence"/>
</dbReference>
<reference evidence="2" key="1">
    <citation type="submission" date="2017-03" db="EMBL/GenBank/DDBJ databases">
        <title>Genomes of endolithic fungi from Antarctica.</title>
        <authorList>
            <person name="Coleine C."/>
            <person name="Masonjones S."/>
            <person name="Stajich J.E."/>
        </authorList>
    </citation>
    <scope>NUCLEOTIDE SEQUENCE [LARGE SCALE GENOMIC DNA]</scope>
    <source>
        <strain evidence="2">CCFEE 5527</strain>
    </source>
</reference>
<evidence type="ECO:0000313" key="1">
    <source>
        <dbReference type="EMBL" id="OQO02212.1"/>
    </source>
</evidence>